<organism evidence="1">
    <name type="scientific">uncultured Caudovirales phage</name>
    <dbReference type="NCBI Taxonomy" id="2100421"/>
    <lineage>
        <taxon>Viruses</taxon>
        <taxon>Duplodnaviria</taxon>
        <taxon>Heunggongvirae</taxon>
        <taxon>Uroviricota</taxon>
        <taxon>Caudoviricetes</taxon>
        <taxon>Peduoviridae</taxon>
        <taxon>Maltschvirus</taxon>
        <taxon>Maltschvirus maltsch</taxon>
    </lineage>
</organism>
<dbReference type="InterPro" id="IPR012337">
    <property type="entry name" value="RNaseH-like_sf"/>
</dbReference>
<evidence type="ECO:0000313" key="1">
    <source>
        <dbReference type="EMBL" id="CAB4156731.1"/>
    </source>
</evidence>
<sequence length="177" mass="19103">MNLMGLDLSLTSTGCCINEESFVIKPKSKGAERLSIVSDIIVATAIAKNINIVLIEGYAFGARNSQSHSIGELGGAVRMKLWESKIQFIDIPPTCRAKFATGKGNAGKNEVISSISAKTGIVWSGGGADDMCDAWILEQMAMAKIGISRYDWNKLQLSALDSIEWGPLTNMMELSEK</sequence>
<name>A0A6J5NGU6_9CAUD</name>
<proteinExistence type="predicted"/>
<reference evidence="1" key="1">
    <citation type="submission" date="2020-04" db="EMBL/GenBank/DDBJ databases">
        <authorList>
            <person name="Chiriac C."/>
            <person name="Salcher M."/>
            <person name="Ghai R."/>
            <person name="Kavagutti S V."/>
        </authorList>
    </citation>
    <scope>NUCLEOTIDE SEQUENCE</scope>
</reference>
<dbReference type="SUPFAM" id="SSF53098">
    <property type="entry name" value="Ribonuclease H-like"/>
    <property type="match status" value="1"/>
</dbReference>
<dbReference type="Gene3D" id="3.30.420.10">
    <property type="entry name" value="Ribonuclease H-like superfamily/Ribonuclease H"/>
    <property type="match status" value="1"/>
</dbReference>
<dbReference type="GO" id="GO:0003676">
    <property type="term" value="F:nucleic acid binding"/>
    <property type="evidence" value="ECO:0007669"/>
    <property type="project" value="InterPro"/>
</dbReference>
<protein>
    <recommendedName>
        <fullName evidence="2">Holliday junction nuclease RuvC</fullName>
    </recommendedName>
</protein>
<evidence type="ECO:0008006" key="2">
    <source>
        <dbReference type="Google" id="ProtNLM"/>
    </source>
</evidence>
<dbReference type="EMBL" id="LR796639">
    <property type="protein sequence ID" value="CAB4156731.1"/>
    <property type="molecule type" value="Genomic_DNA"/>
</dbReference>
<gene>
    <name evidence="1" type="ORF">UFOVP658_129</name>
</gene>
<accession>A0A6J5NGU6</accession>
<dbReference type="InterPro" id="IPR036397">
    <property type="entry name" value="RNaseH_sf"/>
</dbReference>